<name>A0A8S1YNG3_PAROT</name>
<reference evidence="1" key="1">
    <citation type="submission" date="2021-01" db="EMBL/GenBank/DDBJ databases">
        <authorList>
            <consortium name="Genoscope - CEA"/>
            <person name="William W."/>
        </authorList>
    </citation>
    <scope>NUCLEOTIDE SEQUENCE</scope>
</reference>
<dbReference type="Proteomes" id="UP000683925">
    <property type="component" value="Unassembled WGS sequence"/>
</dbReference>
<accession>A0A8S1YNG3</accession>
<gene>
    <name evidence="1" type="ORF">POCTA_138.1.T2130011</name>
</gene>
<sequence>MNIVIAIQFQNTLKNCCLKNLVLEMTLSVDEMSRQPKRFYLKIIVTKTFFLGLNCHFNISQFKKNMRLIKLYFEYVKIQFWKLQEPLF</sequence>
<evidence type="ECO:0000313" key="2">
    <source>
        <dbReference type="Proteomes" id="UP000683925"/>
    </source>
</evidence>
<proteinExistence type="predicted"/>
<organism evidence="1 2">
    <name type="scientific">Paramecium octaurelia</name>
    <dbReference type="NCBI Taxonomy" id="43137"/>
    <lineage>
        <taxon>Eukaryota</taxon>
        <taxon>Sar</taxon>
        <taxon>Alveolata</taxon>
        <taxon>Ciliophora</taxon>
        <taxon>Intramacronucleata</taxon>
        <taxon>Oligohymenophorea</taxon>
        <taxon>Peniculida</taxon>
        <taxon>Parameciidae</taxon>
        <taxon>Paramecium</taxon>
    </lineage>
</organism>
<dbReference type="AlphaFoldDB" id="A0A8S1YNG3"/>
<protein>
    <submittedName>
        <fullName evidence="1">Uncharacterized protein</fullName>
    </submittedName>
</protein>
<comment type="caution">
    <text evidence="1">The sequence shown here is derived from an EMBL/GenBank/DDBJ whole genome shotgun (WGS) entry which is preliminary data.</text>
</comment>
<dbReference type="EMBL" id="CAJJDP010000217">
    <property type="protein sequence ID" value="CAD8215198.1"/>
    <property type="molecule type" value="Genomic_DNA"/>
</dbReference>
<keyword evidence="2" id="KW-1185">Reference proteome</keyword>
<evidence type="ECO:0000313" key="1">
    <source>
        <dbReference type="EMBL" id="CAD8215198.1"/>
    </source>
</evidence>